<protein>
    <submittedName>
        <fullName evidence="1">Uncharacterized protein</fullName>
    </submittedName>
</protein>
<evidence type="ECO:0000313" key="2">
    <source>
        <dbReference type="Proteomes" id="UP000003835"/>
    </source>
</evidence>
<accession>B4W299</accession>
<dbReference type="RefSeq" id="WP_006105378.1">
    <property type="nucleotide sequence ID" value="NZ_DS989870.1"/>
</dbReference>
<keyword evidence="2" id="KW-1185">Reference proteome</keyword>
<dbReference type="AlphaFoldDB" id="B4W299"/>
<proteinExistence type="predicted"/>
<organism evidence="1 2">
    <name type="scientific">Coleofasciculus chthonoplastes PCC 7420</name>
    <dbReference type="NCBI Taxonomy" id="118168"/>
    <lineage>
        <taxon>Bacteria</taxon>
        <taxon>Bacillati</taxon>
        <taxon>Cyanobacteriota</taxon>
        <taxon>Cyanophyceae</taxon>
        <taxon>Coleofasciculales</taxon>
        <taxon>Coleofasciculaceae</taxon>
        <taxon>Coleofasciculus</taxon>
    </lineage>
</organism>
<reference evidence="1 2" key="1">
    <citation type="submission" date="2008-07" db="EMBL/GenBank/DDBJ databases">
        <authorList>
            <person name="Tandeau de Marsac N."/>
            <person name="Ferriera S."/>
            <person name="Johnson J."/>
            <person name="Kravitz S."/>
            <person name="Beeson K."/>
            <person name="Sutton G."/>
            <person name="Rogers Y.-H."/>
            <person name="Friedman R."/>
            <person name="Frazier M."/>
            <person name="Venter J.C."/>
        </authorList>
    </citation>
    <scope>NUCLEOTIDE SEQUENCE [LARGE SCALE GENOMIC DNA]</scope>
    <source>
        <strain evidence="1 2">PCC 7420</strain>
    </source>
</reference>
<dbReference type="Proteomes" id="UP000003835">
    <property type="component" value="Unassembled WGS sequence"/>
</dbReference>
<dbReference type="HOGENOM" id="CLU_2914548_0_0_3"/>
<name>B4W299_9CYAN</name>
<dbReference type="EMBL" id="DS989870">
    <property type="protein sequence ID" value="EDX71668.1"/>
    <property type="molecule type" value="Genomic_DNA"/>
</dbReference>
<evidence type="ECO:0000313" key="1">
    <source>
        <dbReference type="EMBL" id="EDX71668.1"/>
    </source>
</evidence>
<gene>
    <name evidence="1" type="ORF">MC7420_2334</name>
</gene>
<sequence length="61" mass="6873">MHISCNSLQSWSTPGFAIASLCANRHHPALNLGMFHTLTRIPLVADYRSVYIFSFLRSHGQ</sequence>